<organism evidence="2">
    <name type="scientific">marine sediment metagenome</name>
    <dbReference type="NCBI Taxonomy" id="412755"/>
    <lineage>
        <taxon>unclassified sequences</taxon>
        <taxon>metagenomes</taxon>
        <taxon>ecological metagenomes</taxon>
    </lineage>
</organism>
<comment type="caution">
    <text evidence="2">The sequence shown here is derived from an EMBL/GenBank/DDBJ whole genome shotgun (WGS) entry which is preliminary data.</text>
</comment>
<feature type="transmembrane region" description="Helical" evidence="1">
    <location>
        <begin position="78"/>
        <end position="96"/>
    </location>
</feature>
<evidence type="ECO:0000256" key="1">
    <source>
        <dbReference type="SAM" id="Phobius"/>
    </source>
</evidence>
<name>X1CBR4_9ZZZZ</name>
<dbReference type="EMBL" id="BART01035789">
    <property type="protein sequence ID" value="GAH05651.1"/>
    <property type="molecule type" value="Genomic_DNA"/>
</dbReference>
<protein>
    <submittedName>
        <fullName evidence="2">Uncharacterized protein</fullName>
    </submittedName>
</protein>
<evidence type="ECO:0000313" key="2">
    <source>
        <dbReference type="EMBL" id="GAH05651.1"/>
    </source>
</evidence>
<feature type="non-terminal residue" evidence="2">
    <location>
        <position position="133"/>
    </location>
</feature>
<feature type="transmembrane region" description="Helical" evidence="1">
    <location>
        <begin position="108"/>
        <end position="128"/>
    </location>
</feature>
<keyword evidence="1" id="KW-0812">Transmembrane</keyword>
<proteinExistence type="predicted"/>
<feature type="transmembrane region" description="Helical" evidence="1">
    <location>
        <begin position="54"/>
        <end position="71"/>
    </location>
</feature>
<sequence>MIFWALAVAWAIMFCIFRLLGGAYRPLSIMHLLSLPILCFHVYLESIGADPAPYILPLLMLNYGYAYNAMYEQVEKNIYQLTILGFMIFITFLAILDWEWRGIAIVEGWYFAVECLIVMSVGGGIYGLNRYLN</sequence>
<keyword evidence="1" id="KW-0472">Membrane</keyword>
<gene>
    <name evidence="2" type="ORF">S01H4_60623</name>
</gene>
<accession>X1CBR4</accession>
<reference evidence="2" key="1">
    <citation type="journal article" date="2014" name="Front. Microbiol.">
        <title>High frequency of phylogenetically diverse reductive dehalogenase-homologous genes in deep subseafloor sedimentary metagenomes.</title>
        <authorList>
            <person name="Kawai M."/>
            <person name="Futagami T."/>
            <person name="Toyoda A."/>
            <person name="Takaki Y."/>
            <person name="Nishi S."/>
            <person name="Hori S."/>
            <person name="Arai W."/>
            <person name="Tsubouchi T."/>
            <person name="Morono Y."/>
            <person name="Uchiyama I."/>
            <person name="Ito T."/>
            <person name="Fujiyama A."/>
            <person name="Inagaki F."/>
            <person name="Takami H."/>
        </authorList>
    </citation>
    <scope>NUCLEOTIDE SEQUENCE</scope>
    <source>
        <strain evidence="2">Expedition CK06-06</strain>
    </source>
</reference>
<keyword evidence="1" id="KW-1133">Transmembrane helix</keyword>
<dbReference type="AlphaFoldDB" id="X1CBR4"/>